<dbReference type="EnsemblPlants" id="KEH26657">
    <property type="protein sequence ID" value="KEH26657"/>
    <property type="gene ID" value="MTR_6g066230"/>
</dbReference>
<dbReference type="SUPFAM" id="SSF55347">
    <property type="entry name" value="Glyceraldehyde-3-phosphate dehydrogenase-like, C-terminal domain"/>
    <property type="match status" value="1"/>
</dbReference>
<accession>A0A072UAI0</accession>
<reference evidence="5" key="4">
    <citation type="journal article" date="2018" name="Nat. Plants">
        <title>Whole-genome landscape of Medicago truncatula symbiotic genes.</title>
        <authorList>
            <person name="Pecrix Y."/>
            <person name="Gamas P."/>
            <person name="Carrere S."/>
        </authorList>
    </citation>
    <scope>NUCLEOTIDE SEQUENCE</scope>
    <source>
        <tissue evidence="5">Leaves</tissue>
    </source>
</reference>
<reference evidence="4 7" key="1">
    <citation type="journal article" date="2011" name="Nature">
        <title>The Medicago genome provides insight into the evolution of rhizobial symbioses.</title>
        <authorList>
            <person name="Young N.D."/>
            <person name="Debelle F."/>
            <person name="Oldroyd G.E."/>
            <person name="Geurts R."/>
            <person name="Cannon S.B."/>
            <person name="Udvardi M.K."/>
            <person name="Benedito V.A."/>
            <person name="Mayer K.F."/>
            <person name="Gouzy J."/>
            <person name="Schoof H."/>
            <person name="Van de Peer Y."/>
            <person name="Proost S."/>
            <person name="Cook D.R."/>
            <person name="Meyers B.C."/>
            <person name="Spannagl M."/>
            <person name="Cheung F."/>
            <person name="De Mita S."/>
            <person name="Krishnakumar V."/>
            <person name="Gundlach H."/>
            <person name="Zhou S."/>
            <person name="Mudge J."/>
            <person name="Bharti A.K."/>
            <person name="Murray J.D."/>
            <person name="Naoumkina M.A."/>
            <person name="Rosen B."/>
            <person name="Silverstein K.A."/>
            <person name="Tang H."/>
            <person name="Rombauts S."/>
            <person name="Zhao P.X."/>
            <person name="Zhou P."/>
            <person name="Barbe V."/>
            <person name="Bardou P."/>
            <person name="Bechner M."/>
            <person name="Bellec A."/>
            <person name="Berger A."/>
            <person name="Berges H."/>
            <person name="Bidwell S."/>
            <person name="Bisseling T."/>
            <person name="Choisne N."/>
            <person name="Couloux A."/>
            <person name="Denny R."/>
            <person name="Deshpande S."/>
            <person name="Dai X."/>
            <person name="Doyle J.J."/>
            <person name="Dudez A.M."/>
            <person name="Farmer A.D."/>
            <person name="Fouteau S."/>
            <person name="Franken C."/>
            <person name="Gibelin C."/>
            <person name="Gish J."/>
            <person name="Goldstein S."/>
            <person name="Gonzalez A.J."/>
            <person name="Green P.J."/>
            <person name="Hallab A."/>
            <person name="Hartog M."/>
            <person name="Hua A."/>
            <person name="Humphray S.J."/>
            <person name="Jeong D.H."/>
            <person name="Jing Y."/>
            <person name="Jocker A."/>
            <person name="Kenton S.M."/>
            <person name="Kim D.J."/>
            <person name="Klee K."/>
            <person name="Lai H."/>
            <person name="Lang C."/>
            <person name="Lin S."/>
            <person name="Macmil S.L."/>
            <person name="Magdelenat G."/>
            <person name="Matthews L."/>
            <person name="McCorrison J."/>
            <person name="Monaghan E.L."/>
            <person name="Mun J.H."/>
            <person name="Najar F.Z."/>
            <person name="Nicholson C."/>
            <person name="Noirot C."/>
            <person name="O'Bleness M."/>
            <person name="Paule C.R."/>
            <person name="Poulain J."/>
            <person name="Prion F."/>
            <person name="Qin B."/>
            <person name="Qu C."/>
            <person name="Retzel E.F."/>
            <person name="Riddle C."/>
            <person name="Sallet E."/>
            <person name="Samain S."/>
            <person name="Samson N."/>
            <person name="Sanders I."/>
            <person name="Saurat O."/>
            <person name="Scarpelli C."/>
            <person name="Schiex T."/>
            <person name="Segurens B."/>
            <person name="Severin A.J."/>
            <person name="Sherrier D.J."/>
            <person name="Shi R."/>
            <person name="Sims S."/>
            <person name="Singer S.R."/>
            <person name="Sinharoy S."/>
            <person name="Sterck L."/>
            <person name="Viollet A."/>
            <person name="Wang B.B."/>
            <person name="Wang K."/>
            <person name="Wang M."/>
            <person name="Wang X."/>
            <person name="Warfsmann J."/>
            <person name="Weissenbach J."/>
            <person name="White D.D."/>
            <person name="White J.D."/>
            <person name="Wiley G.B."/>
            <person name="Wincker P."/>
            <person name="Xing Y."/>
            <person name="Yang L."/>
            <person name="Yao Z."/>
            <person name="Ying F."/>
            <person name="Zhai J."/>
            <person name="Zhou L."/>
            <person name="Zuber A."/>
            <person name="Denarie J."/>
            <person name="Dixon R.A."/>
            <person name="May G.D."/>
            <person name="Schwartz D.C."/>
            <person name="Rogers J."/>
            <person name="Quetier F."/>
            <person name="Town C.D."/>
            <person name="Roe B.A."/>
        </authorList>
    </citation>
    <scope>NUCLEOTIDE SEQUENCE [LARGE SCALE GENOMIC DNA]</scope>
    <source>
        <strain evidence="4">A17</strain>
        <strain evidence="6 7">cv. Jemalong A17</strain>
    </source>
</reference>
<reference evidence="4 7" key="2">
    <citation type="journal article" date="2014" name="BMC Genomics">
        <title>An improved genome release (version Mt4.0) for the model legume Medicago truncatula.</title>
        <authorList>
            <person name="Tang H."/>
            <person name="Krishnakumar V."/>
            <person name="Bidwell S."/>
            <person name="Rosen B."/>
            <person name="Chan A."/>
            <person name="Zhou S."/>
            <person name="Gentzbittel L."/>
            <person name="Childs K.L."/>
            <person name="Yandell M."/>
            <person name="Gundlach H."/>
            <person name="Mayer K.F."/>
            <person name="Schwartz D.C."/>
            <person name="Town C.D."/>
        </authorList>
    </citation>
    <scope>GENOME REANNOTATION</scope>
    <source>
        <strain evidence="4">A17</strain>
        <strain evidence="6 7">cv. Jemalong A17</strain>
    </source>
</reference>
<dbReference type="Proteomes" id="UP000265566">
    <property type="component" value="Chromosome 6"/>
</dbReference>
<dbReference type="Proteomes" id="UP000002051">
    <property type="component" value="Chromosome 6"/>
</dbReference>
<dbReference type="InterPro" id="IPR055170">
    <property type="entry name" value="GFO_IDH_MocA-like_dom"/>
</dbReference>
<dbReference type="Gramene" id="rna36833">
    <property type="protein sequence ID" value="RHN52191.1"/>
    <property type="gene ID" value="gene36833"/>
</dbReference>
<proteinExistence type="inferred from homology"/>
<feature type="domain" description="Gfo/Idh/MocA-like oxidoreductase N-terminal" evidence="2">
    <location>
        <begin position="7"/>
        <end position="126"/>
    </location>
</feature>
<dbReference type="OrthoDB" id="2129491at2759"/>
<dbReference type="Pfam" id="PF22725">
    <property type="entry name" value="GFO_IDH_MocA_C3"/>
    <property type="match status" value="1"/>
</dbReference>
<keyword evidence="5" id="KW-0560">Oxidoreductase</keyword>
<dbReference type="EC" id="1.1.1.179" evidence="5"/>
<evidence type="ECO:0000256" key="1">
    <source>
        <dbReference type="ARBA" id="ARBA00010928"/>
    </source>
</evidence>
<evidence type="ECO:0000259" key="2">
    <source>
        <dbReference type="Pfam" id="PF01408"/>
    </source>
</evidence>
<evidence type="ECO:0000313" key="5">
    <source>
        <dbReference type="EMBL" id="RHN52191.1"/>
    </source>
</evidence>
<organism evidence="4 7">
    <name type="scientific">Medicago truncatula</name>
    <name type="common">Barrel medic</name>
    <name type="synonym">Medicago tribuloides</name>
    <dbReference type="NCBI Taxonomy" id="3880"/>
    <lineage>
        <taxon>Eukaryota</taxon>
        <taxon>Viridiplantae</taxon>
        <taxon>Streptophyta</taxon>
        <taxon>Embryophyta</taxon>
        <taxon>Tracheophyta</taxon>
        <taxon>Spermatophyta</taxon>
        <taxon>Magnoliopsida</taxon>
        <taxon>eudicotyledons</taxon>
        <taxon>Gunneridae</taxon>
        <taxon>Pentapetalae</taxon>
        <taxon>rosids</taxon>
        <taxon>fabids</taxon>
        <taxon>Fabales</taxon>
        <taxon>Fabaceae</taxon>
        <taxon>Papilionoideae</taxon>
        <taxon>50 kb inversion clade</taxon>
        <taxon>NPAAA clade</taxon>
        <taxon>Hologalegina</taxon>
        <taxon>IRL clade</taxon>
        <taxon>Trifolieae</taxon>
        <taxon>Medicago</taxon>
    </lineage>
</organism>
<dbReference type="InterPro" id="IPR036291">
    <property type="entry name" value="NAD(P)-bd_dom_sf"/>
</dbReference>
<name>A0A072UAI0_MEDTR</name>
<dbReference type="InterPro" id="IPR000683">
    <property type="entry name" value="Gfo/Idh/MocA-like_OxRdtase_N"/>
</dbReference>
<dbReference type="STRING" id="3880.A0A072UAI0"/>
<dbReference type="PANTHER" id="PTHR46368:SF14">
    <property type="entry name" value="OXIDOREDUCTASE FAMILY, NAD-BINDING ROSSMANN FOLD PROTEIN"/>
    <property type="match status" value="1"/>
</dbReference>
<dbReference type="GO" id="GO:0000166">
    <property type="term" value="F:nucleotide binding"/>
    <property type="evidence" value="ECO:0007669"/>
    <property type="project" value="InterPro"/>
</dbReference>
<gene>
    <name evidence="6" type="primary">25496611</name>
    <name evidence="4" type="ordered locus">MTR_6g066230</name>
    <name evidence="5" type="ORF">MtrunA17_Chr6g0477771</name>
</gene>
<evidence type="ECO:0000313" key="6">
    <source>
        <dbReference type="EnsemblPlants" id="KEH26657"/>
    </source>
</evidence>
<dbReference type="AlphaFoldDB" id="A0A072UAI0"/>
<evidence type="ECO:0000259" key="3">
    <source>
        <dbReference type="Pfam" id="PF22725"/>
    </source>
</evidence>
<comment type="similarity">
    <text evidence="1">Belongs to the Gfo/Idh/MocA family.</text>
</comment>
<protein>
    <submittedName>
        <fullName evidence="4">Oxidoreductase family, NAD-binding rossmann fold protein</fullName>
    </submittedName>
    <submittedName>
        <fullName evidence="5">Putative D-xylose 1-dehydrogenase (NADP(+))</fullName>
        <ecNumber evidence="5">1.1.1.179</ecNumber>
    </submittedName>
</protein>
<dbReference type="GO" id="GO:0047837">
    <property type="term" value="F:D-xylose 1-dehydrogenase (NADP+) activity"/>
    <property type="evidence" value="ECO:0007669"/>
    <property type="project" value="UniProtKB-EC"/>
</dbReference>
<dbReference type="KEGG" id="mtr:25496611"/>
<dbReference type="Pfam" id="PF01408">
    <property type="entry name" value="GFO_IDH_MocA"/>
    <property type="match status" value="1"/>
</dbReference>
<sequence>MANETVVRFGILGCAQISIKLCKAISKAQNATLIAIGSRSLEKATAFAAEQGLPEVVRVYGSYEAVLEDNEVDAVYIPLPTALHVTWAVKAAERGKHVLLEKPVAMNVSELDRILEACETNGVQFMDGSMWLHHPRTAKMKEALCDEQRFGQLKWIHSCMTYNPGPEFLKNSIRMKPDLDGLGALGDIGWYSIQAILWSVNYELPKSVLAFPKATLNEDNVIISCGSSLHWEDGKSATFHCSFLTYVNFDVTILGTKGSLRLHDLTLPFEESLGFGTFSESSEIDYAKIEQGRWCPRANEHVVETMFSQDVWMVKEFADLVGKIMRLEMKPEKTWEVVSRKTQIVLDAVKESIQRGYESVEIVMN</sequence>
<dbReference type="EMBL" id="CM001222">
    <property type="protein sequence ID" value="KEH26657.1"/>
    <property type="molecule type" value="Genomic_DNA"/>
</dbReference>
<evidence type="ECO:0000313" key="4">
    <source>
        <dbReference type="EMBL" id="KEH26657.1"/>
    </source>
</evidence>
<evidence type="ECO:0000313" key="7">
    <source>
        <dbReference type="Proteomes" id="UP000002051"/>
    </source>
</evidence>
<keyword evidence="7" id="KW-1185">Reference proteome</keyword>
<dbReference type="PANTHER" id="PTHR46368">
    <property type="match status" value="1"/>
</dbReference>
<dbReference type="Gene3D" id="3.40.50.720">
    <property type="entry name" value="NAD(P)-binding Rossmann-like Domain"/>
    <property type="match status" value="1"/>
</dbReference>
<reference evidence="6" key="3">
    <citation type="submission" date="2015-04" db="UniProtKB">
        <authorList>
            <consortium name="EnsemblPlants"/>
        </authorList>
    </citation>
    <scope>IDENTIFICATION</scope>
    <source>
        <strain evidence="6">cv. Jemalong A17</strain>
    </source>
</reference>
<dbReference type="EMBL" id="PSQE01000006">
    <property type="protein sequence ID" value="RHN52191.1"/>
    <property type="molecule type" value="Genomic_DNA"/>
</dbReference>
<dbReference type="Gene3D" id="3.30.360.10">
    <property type="entry name" value="Dihydrodipicolinate Reductase, domain 2"/>
    <property type="match status" value="1"/>
</dbReference>
<dbReference type="SUPFAM" id="SSF51735">
    <property type="entry name" value="NAD(P)-binding Rossmann-fold domains"/>
    <property type="match status" value="1"/>
</dbReference>
<feature type="domain" description="GFO/IDH/MocA-like oxidoreductase" evidence="3">
    <location>
        <begin position="143"/>
        <end position="261"/>
    </location>
</feature>
<dbReference type="HOGENOM" id="CLU_023194_5_3_1"/>